<keyword evidence="1" id="KW-0472">Membrane</keyword>
<evidence type="ECO:0000256" key="1">
    <source>
        <dbReference type="SAM" id="Phobius"/>
    </source>
</evidence>
<feature type="transmembrane region" description="Helical" evidence="1">
    <location>
        <begin position="6"/>
        <end position="26"/>
    </location>
</feature>
<dbReference type="GO" id="GO:0033617">
    <property type="term" value="P:mitochondrial respiratory chain complex IV assembly"/>
    <property type="evidence" value="ECO:0007669"/>
    <property type="project" value="TreeGrafter"/>
</dbReference>
<dbReference type="EMBL" id="JANEYG010000001">
    <property type="protein sequence ID" value="KAJ8925496.1"/>
    <property type="molecule type" value="Genomic_DNA"/>
</dbReference>
<dbReference type="GO" id="GO:0005743">
    <property type="term" value="C:mitochondrial inner membrane"/>
    <property type="evidence" value="ECO:0007669"/>
    <property type="project" value="TreeGrafter"/>
</dbReference>
<accession>A0AAV8WIC0</accession>
<keyword evidence="1" id="KW-1133">Transmembrane helix</keyword>
<dbReference type="PANTHER" id="PTHR47148">
    <property type="entry name" value="CYTOCHROME C OXIDASE ASSEMBLY FACTOR 1 HOMOLOG"/>
    <property type="match status" value="1"/>
</dbReference>
<sequence length="134" mass="15033">MVVSNITLVKIGAIGGIATVTMGLLFQSKLNDNIKATDFFKDAMKTLRSHRGAVHLLGEPIKDYRIDVGNRKKNYAEGDVAQYEVPVKGSKQKGTLYFWAKRENAESRWNVHRMELELASDASKRLLIKSDPPD</sequence>
<dbReference type="Proteomes" id="UP001159042">
    <property type="component" value="Unassembled WGS sequence"/>
</dbReference>
<keyword evidence="1" id="KW-0812">Transmembrane</keyword>
<comment type="caution">
    <text evidence="2">The sequence shown here is derived from an EMBL/GenBank/DDBJ whole genome shotgun (WGS) entry which is preliminary data.</text>
</comment>
<dbReference type="Pfam" id="PF08695">
    <property type="entry name" value="Coa1"/>
    <property type="match status" value="1"/>
</dbReference>
<organism evidence="2 3">
    <name type="scientific">Exocentrus adspersus</name>
    <dbReference type="NCBI Taxonomy" id="1586481"/>
    <lineage>
        <taxon>Eukaryota</taxon>
        <taxon>Metazoa</taxon>
        <taxon>Ecdysozoa</taxon>
        <taxon>Arthropoda</taxon>
        <taxon>Hexapoda</taxon>
        <taxon>Insecta</taxon>
        <taxon>Pterygota</taxon>
        <taxon>Neoptera</taxon>
        <taxon>Endopterygota</taxon>
        <taxon>Coleoptera</taxon>
        <taxon>Polyphaga</taxon>
        <taxon>Cucujiformia</taxon>
        <taxon>Chrysomeloidea</taxon>
        <taxon>Cerambycidae</taxon>
        <taxon>Lamiinae</taxon>
        <taxon>Acanthocinini</taxon>
        <taxon>Exocentrus</taxon>
    </lineage>
</organism>
<proteinExistence type="predicted"/>
<gene>
    <name evidence="2" type="ORF">NQ315_009334</name>
</gene>
<protein>
    <recommendedName>
        <fullName evidence="4">Mitochondrial import inner membrane translocase subunit Tim21</fullName>
    </recommendedName>
</protein>
<dbReference type="GO" id="GO:0032981">
    <property type="term" value="P:mitochondrial respiratory chain complex I assembly"/>
    <property type="evidence" value="ECO:0007669"/>
    <property type="project" value="TreeGrafter"/>
</dbReference>
<name>A0AAV8WIC0_9CUCU</name>
<evidence type="ECO:0008006" key="4">
    <source>
        <dbReference type="Google" id="ProtNLM"/>
    </source>
</evidence>
<evidence type="ECO:0000313" key="3">
    <source>
        <dbReference type="Proteomes" id="UP001159042"/>
    </source>
</evidence>
<evidence type="ECO:0000313" key="2">
    <source>
        <dbReference type="EMBL" id="KAJ8925496.1"/>
    </source>
</evidence>
<reference evidence="2 3" key="1">
    <citation type="journal article" date="2023" name="Insect Mol. Biol.">
        <title>Genome sequencing provides insights into the evolution of gene families encoding plant cell wall-degrading enzymes in longhorned beetles.</title>
        <authorList>
            <person name="Shin N.R."/>
            <person name="Okamura Y."/>
            <person name="Kirsch R."/>
            <person name="Pauchet Y."/>
        </authorList>
    </citation>
    <scope>NUCLEOTIDE SEQUENCE [LARGE SCALE GENOMIC DNA]</scope>
    <source>
        <strain evidence="2">EAD_L_NR</strain>
    </source>
</reference>
<keyword evidence="3" id="KW-1185">Reference proteome</keyword>
<dbReference type="InterPro" id="IPR014807">
    <property type="entry name" value="Coa1"/>
</dbReference>
<dbReference type="PANTHER" id="PTHR47148:SF1">
    <property type="entry name" value="CYTOCHROME C OXIDASE ASSEMBLY FACTOR 1 HOMOLOG"/>
    <property type="match status" value="1"/>
</dbReference>
<dbReference type="AlphaFoldDB" id="A0AAV8WIC0"/>